<gene>
    <name evidence="3" type="ORF">GPA_20470</name>
</gene>
<organism evidence="3 4">
    <name type="scientific">Gordonibacter pamelaeae 7-10-1-b</name>
    <dbReference type="NCBI Taxonomy" id="657308"/>
    <lineage>
        <taxon>Bacteria</taxon>
        <taxon>Bacillati</taxon>
        <taxon>Actinomycetota</taxon>
        <taxon>Coriobacteriia</taxon>
        <taxon>Eggerthellales</taxon>
        <taxon>Eggerthellaceae</taxon>
        <taxon>Gordonibacter</taxon>
    </lineage>
</organism>
<feature type="compositionally biased region" description="Basic and acidic residues" evidence="1">
    <location>
        <begin position="1"/>
        <end position="12"/>
    </location>
</feature>
<dbReference type="EMBL" id="FP929047">
    <property type="protein sequence ID" value="CBL04393.1"/>
    <property type="molecule type" value="Genomic_DNA"/>
</dbReference>
<evidence type="ECO:0000313" key="3">
    <source>
        <dbReference type="EMBL" id="CBL04393.1"/>
    </source>
</evidence>
<protein>
    <submittedName>
        <fullName evidence="3">Lhr-like helicases</fullName>
    </submittedName>
</protein>
<feature type="compositionally biased region" description="Low complexity" evidence="1">
    <location>
        <begin position="13"/>
        <end position="28"/>
    </location>
</feature>
<dbReference type="PANTHER" id="PTHR47962:SF5">
    <property type="entry name" value="ATP-DEPENDENT HELICASE LHR-RELATED"/>
    <property type="match status" value="1"/>
</dbReference>
<dbReference type="HOGENOM" id="CLU_1872529_0_0_11"/>
<keyword evidence="3" id="KW-0067">ATP-binding</keyword>
<dbReference type="PATRIC" id="fig|657308.3.peg.1580"/>
<feature type="region of interest" description="Disordered" evidence="1">
    <location>
        <begin position="1"/>
        <end position="28"/>
    </location>
</feature>
<dbReference type="InterPro" id="IPR052511">
    <property type="entry name" value="ATP-dep_Helicase"/>
</dbReference>
<accession>D6E9J6</accession>
<keyword evidence="3" id="KW-0347">Helicase</keyword>
<reference evidence="3 4" key="2">
    <citation type="submission" date="2010-03" db="EMBL/GenBank/DDBJ databases">
        <authorList>
            <person name="Pajon A."/>
        </authorList>
    </citation>
    <scope>NUCLEOTIDE SEQUENCE [LARGE SCALE GENOMIC DNA]</scope>
    <source>
        <strain evidence="4">7-10-1-b</strain>
    </source>
</reference>
<keyword evidence="4" id="KW-1185">Reference proteome</keyword>
<dbReference type="GO" id="GO:0005524">
    <property type="term" value="F:ATP binding"/>
    <property type="evidence" value="ECO:0007669"/>
    <property type="project" value="InterPro"/>
</dbReference>
<evidence type="ECO:0000256" key="1">
    <source>
        <dbReference type="SAM" id="MobiDB-lite"/>
    </source>
</evidence>
<dbReference type="GO" id="GO:0003677">
    <property type="term" value="F:DNA binding"/>
    <property type="evidence" value="ECO:0007669"/>
    <property type="project" value="TreeGrafter"/>
</dbReference>
<dbReference type="GO" id="GO:0004386">
    <property type="term" value="F:helicase activity"/>
    <property type="evidence" value="ECO:0007669"/>
    <property type="project" value="UniProtKB-KW"/>
</dbReference>
<proteinExistence type="predicted"/>
<dbReference type="GO" id="GO:0016887">
    <property type="term" value="F:ATP hydrolysis activity"/>
    <property type="evidence" value="ECO:0007669"/>
    <property type="project" value="TreeGrafter"/>
</dbReference>
<dbReference type="BioCyc" id="GPAM657308:GPA_RS09530-MONOMER"/>
<evidence type="ECO:0000259" key="2">
    <source>
        <dbReference type="Pfam" id="PF00270"/>
    </source>
</evidence>
<dbReference type="KEGG" id="gpa:GPA_20470"/>
<sequence length="136" mass="14278">MDEGNRAEDEAAHAAAAGADDGARPSPDALMRFSEAVRGWFLDAFPAGATPVQEQAWEAVEDGENALVIAPTGSGKTLAAFLFALDALMREKARPASARPPRGVRVLYVSPLKALGADSMWRVRGQAAAQAGFGLR</sequence>
<dbReference type="InterPro" id="IPR011545">
    <property type="entry name" value="DEAD/DEAH_box_helicase_dom"/>
</dbReference>
<keyword evidence="3" id="KW-0378">Hydrolase</keyword>
<evidence type="ECO:0000313" key="4">
    <source>
        <dbReference type="Proteomes" id="UP000008805"/>
    </source>
</evidence>
<dbReference type="RefSeq" id="WP_015539737.1">
    <property type="nucleotide sequence ID" value="NC_021021.1"/>
</dbReference>
<dbReference type="Pfam" id="PF00270">
    <property type="entry name" value="DEAD"/>
    <property type="match status" value="1"/>
</dbReference>
<dbReference type="Gene3D" id="3.40.50.300">
    <property type="entry name" value="P-loop containing nucleotide triphosphate hydrolases"/>
    <property type="match status" value="1"/>
</dbReference>
<dbReference type="PANTHER" id="PTHR47962">
    <property type="entry name" value="ATP-DEPENDENT HELICASE LHR-RELATED-RELATED"/>
    <property type="match status" value="1"/>
</dbReference>
<dbReference type="SUPFAM" id="SSF52540">
    <property type="entry name" value="P-loop containing nucleoside triphosphate hydrolases"/>
    <property type="match status" value="1"/>
</dbReference>
<feature type="domain" description="DEAD/DEAH-box helicase" evidence="2">
    <location>
        <begin position="50"/>
        <end position="120"/>
    </location>
</feature>
<name>D6E9J6_9ACTN</name>
<dbReference type="InterPro" id="IPR027417">
    <property type="entry name" value="P-loop_NTPase"/>
</dbReference>
<dbReference type="AlphaFoldDB" id="D6E9J6"/>
<reference evidence="3 4" key="1">
    <citation type="submission" date="2010-03" db="EMBL/GenBank/DDBJ databases">
        <title>The genome sequence of Gordonibacter pamelaeae 7-10-1-bT.</title>
        <authorList>
            <consortium name="metaHIT consortium -- http://www.metahit.eu/"/>
            <person name="Pajon A."/>
            <person name="Turner K."/>
            <person name="Parkhill J."/>
            <person name="Timmis K."/>
            <person name="Oxley A."/>
            <person name="Wurdemann D."/>
        </authorList>
    </citation>
    <scope>NUCLEOTIDE SEQUENCE [LARGE SCALE GENOMIC DNA]</scope>
    <source>
        <strain evidence="4">7-10-1-b</strain>
    </source>
</reference>
<dbReference type="Proteomes" id="UP000008805">
    <property type="component" value="Chromosome"/>
</dbReference>
<keyword evidence="3" id="KW-0547">Nucleotide-binding</keyword>